<feature type="domain" description="TECPR1-like DysF" evidence="6">
    <location>
        <begin position="126"/>
        <end position="545"/>
    </location>
</feature>
<evidence type="ECO:0000256" key="5">
    <source>
        <dbReference type="SAM" id="Phobius"/>
    </source>
</evidence>
<sequence>MSSSNNDPSNSKRLRALNKAYKYTSNWADKNVGTNRGLAAGTAASVIGMGIDRTERRDSRDSLDTDIFSDEELNALKDMEEPKDSKTSHFMDHFVEKLLKNTMPDDDKQIIEERLHDPERTKRPGLSLKIIASNFKKLSTKMSGFFEIQYGLIHIVTWKRPTKTLSFLVMYTAVCLWPHLVLALPLLFLLFGIMIPAYIHRHPMKTPELIKVKKRGQSIFEFFNQSLEDSILIDLLSDEFKEHELRPTSSISSESSTSVFTQQPVSANSVASDPVDVNEKLTKRRRARYVKSQMSLFLNMRDLQNLTSDVIVAFDQAEIFWFETAGFKDERFSTFLFYIVAIATYIVLFLGRFIPWRLIFIQSGWLSIILCHPHSKKLLVAILKNKQKQKLQKQKKEEDSGLPKEDEEPKKFDRHDIIIDDAADVRVVEIYELEVKSLTKNEWSFYCYSNRLFNCRDHLRLSGKRPTGVEHLSKVLPPPEWKFDVGYENNWGIDIDPSRFLEERQIDSTYLLIKDDEKEGWIYDKLKNADTSDSVYEFRRRRLVRECFRYSRPPKKPLSY</sequence>
<evidence type="ECO:0000313" key="7">
    <source>
        <dbReference type="EMBL" id="ODV67338.1"/>
    </source>
</evidence>
<organism evidence="7 8">
    <name type="scientific">Hyphopichia burtonii NRRL Y-1933</name>
    <dbReference type="NCBI Taxonomy" id="984485"/>
    <lineage>
        <taxon>Eukaryota</taxon>
        <taxon>Fungi</taxon>
        <taxon>Dikarya</taxon>
        <taxon>Ascomycota</taxon>
        <taxon>Saccharomycotina</taxon>
        <taxon>Pichiomycetes</taxon>
        <taxon>Debaryomycetaceae</taxon>
        <taxon>Hyphopichia</taxon>
    </lineage>
</organism>
<evidence type="ECO:0000256" key="1">
    <source>
        <dbReference type="ARBA" id="ARBA00004141"/>
    </source>
</evidence>
<reference evidence="8" key="1">
    <citation type="submission" date="2016-05" db="EMBL/GenBank/DDBJ databases">
        <title>Comparative genomics of biotechnologically important yeasts.</title>
        <authorList>
            <consortium name="DOE Joint Genome Institute"/>
            <person name="Riley R."/>
            <person name="Haridas S."/>
            <person name="Wolfe K.H."/>
            <person name="Lopes M.R."/>
            <person name="Hittinger C.T."/>
            <person name="Goker M."/>
            <person name="Salamov A."/>
            <person name="Wisecaver J."/>
            <person name="Long T.M."/>
            <person name="Aerts A.L."/>
            <person name="Barry K."/>
            <person name="Choi C."/>
            <person name="Clum A."/>
            <person name="Coughlan A.Y."/>
            <person name="Deshpande S."/>
            <person name="Douglass A.P."/>
            <person name="Hanson S.J."/>
            <person name="Klenk H.-P."/>
            <person name="Labutti K."/>
            <person name="Lapidus A."/>
            <person name="Lindquist E."/>
            <person name="Lipzen A."/>
            <person name="Meier-Kolthoff J.P."/>
            <person name="Ohm R.A."/>
            <person name="Otillar R.P."/>
            <person name="Pangilinan J."/>
            <person name="Peng Y."/>
            <person name="Rokas A."/>
            <person name="Rosa C.A."/>
            <person name="Scheuner C."/>
            <person name="Sibirny A.A."/>
            <person name="Slot J.C."/>
            <person name="Stielow J.B."/>
            <person name="Sun H."/>
            <person name="Kurtzman C.P."/>
            <person name="Blackwell M."/>
            <person name="Grigoriev I.V."/>
            <person name="Jeffries T.W."/>
        </authorList>
    </citation>
    <scope>NUCLEOTIDE SEQUENCE [LARGE SCALE GENOMIC DNA]</scope>
    <source>
        <strain evidence="8">NRRL Y-1933</strain>
    </source>
</reference>
<dbReference type="STRING" id="984485.A0A1E4RJ84"/>
<gene>
    <name evidence="7" type="ORF">HYPBUDRAFT_157406</name>
</gene>
<accession>A0A1E4RJ84</accession>
<dbReference type="GeneID" id="30996834"/>
<evidence type="ECO:0000256" key="2">
    <source>
        <dbReference type="ARBA" id="ARBA00022692"/>
    </source>
</evidence>
<evidence type="ECO:0000259" key="6">
    <source>
        <dbReference type="Pfam" id="PF06398"/>
    </source>
</evidence>
<dbReference type="InterPro" id="IPR052816">
    <property type="entry name" value="Peroxisomal_Membrane_PEX28-32"/>
</dbReference>
<dbReference type="PANTHER" id="PTHR28304">
    <property type="entry name" value="PEROXISOMAL MEMBRANE PROTEIN PEX29"/>
    <property type="match status" value="1"/>
</dbReference>
<dbReference type="AlphaFoldDB" id="A0A1E4RJ84"/>
<comment type="subcellular location">
    <subcellularLocation>
        <location evidence="1">Membrane</location>
        <topology evidence="1">Multi-pass membrane protein</topology>
    </subcellularLocation>
</comment>
<keyword evidence="4 5" id="KW-0472">Membrane</keyword>
<evidence type="ECO:0000256" key="4">
    <source>
        <dbReference type="ARBA" id="ARBA00023136"/>
    </source>
</evidence>
<dbReference type="Proteomes" id="UP000095085">
    <property type="component" value="Unassembled WGS sequence"/>
</dbReference>
<keyword evidence="2 5" id="KW-0812">Transmembrane</keyword>
<feature type="transmembrane region" description="Helical" evidence="5">
    <location>
        <begin position="176"/>
        <end position="199"/>
    </location>
</feature>
<dbReference type="PANTHER" id="PTHR28304:SF1">
    <property type="entry name" value="PEROXISOMAL MEMBRANE PROTEIN PEX28"/>
    <property type="match status" value="1"/>
</dbReference>
<dbReference type="Pfam" id="PF06398">
    <property type="entry name" value="Pex24p"/>
    <property type="match status" value="1"/>
</dbReference>
<dbReference type="OrthoDB" id="74314at2759"/>
<dbReference type="GO" id="GO:0007031">
    <property type="term" value="P:peroxisome organization"/>
    <property type="evidence" value="ECO:0007669"/>
    <property type="project" value="TreeGrafter"/>
</dbReference>
<feature type="transmembrane region" description="Helical" evidence="5">
    <location>
        <begin position="335"/>
        <end position="354"/>
    </location>
</feature>
<dbReference type="InterPro" id="IPR010482">
    <property type="entry name" value="TECPR1-like_DysF"/>
</dbReference>
<keyword evidence="8" id="KW-1185">Reference proteome</keyword>
<dbReference type="GO" id="GO:0005778">
    <property type="term" value="C:peroxisomal membrane"/>
    <property type="evidence" value="ECO:0007669"/>
    <property type="project" value="UniProtKB-ARBA"/>
</dbReference>
<evidence type="ECO:0000313" key="8">
    <source>
        <dbReference type="Proteomes" id="UP000095085"/>
    </source>
</evidence>
<dbReference type="EMBL" id="KV454541">
    <property type="protein sequence ID" value="ODV67338.1"/>
    <property type="molecule type" value="Genomic_DNA"/>
</dbReference>
<proteinExistence type="predicted"/>
<evidence type="ECO:0000256" key="3">
    <source>
        <dbReference type="ARBA" id="ARBA00022989"/>
    </source>
</evidence>
<dbReference type="RefSeq" id="XP_020076405.1">
    <property type="nucleotide sequence ID" value="XM_020222285.1"/>
</dbReference>
<keyword evidence="3 5" id="KW-1133">Transmembrane helix</keyword>
<name>A0A1E4RJ84_9ASCO</name>
<protein>
    <submittedName>
        <fullName evidence="7">Pex24p-domain-containing protein</fullName>
    </submittedName>
</protein>